<dbReference type="PANTHER" id="PTHR46401:SF2">
    <property type="entry name" value="GLYCOSYLTRANSFERASE WBBK-RELATED"/>
    <property type="match status" value="1"/>
</dbReference>
<dbReference type="OrthoDB" id="9811239at2"/>
<gene>
    <name evidence="3" type="ORF">CCY01nite_01630</name>
</gene>
<proteinExistence type="predicted"/>
<dbReference type="RefSeq" id="WP_146857409.1">
    <property type="nucleotide sequence ID" value="NZ_BKAU01000001.1"/>
</dbReference>
<evidence type="ECO:0000259" key="2">
    <source>
        <dbReference type="Pfam" id="PF13439"/>
    </source>
</evidence>
<dbReference type="Gene3D" id="3.40.50.2000">
    <property type="entry name" value="Glycogen Phosphorylase B"/>
    <property type="match status" value="2"/>
</dbReference>
<dbReference type="InterPro" id="IPR028098">
    <property type="entry name" value="Glyco_trans_4-like_N"/>
</dbReference>
<dbReference type="AlphaFoldDB" id="A0A512RDX8"/>
<sequence>MGKKAIVISFNGKSNAGGVERVVYYIDAYFNSRGIETKIIDERFLLGSFVGKLYARLFNYRHFRKRKSIYLARYASAWLWITGQWRNIVISHGESAPFFPVDFLFIHGSYHAMELAYGKPDEKLSRMANLQRRACRYAKAIIAVSEKVKQDLARYYGTDLQKVRVLNNCVDTQRFFPVQGNNDNVTRVLFVGRLENGKGLAALQRLAEIIEQADNWELVIACNHAGNSGLFSAFKHTKVKTGLTVENINEEAYTKADLMFFPSRFEGFEMVTLEALAAGIPVAAYPVGAAAELSRRHFPGVHLLEALNDDILSRFTQIITGFRASITPQELHQRVKDEFGIDVYMQKLDTILGPAFFHNAQKNDAPTAG</sequence>
<evidence type="ECO:0000313" key="3">
    <source>
        <dbReference type="EMBL" id="GEP93903.1"/>
    </source>
</evidence>
<evidence type="ECO:0000313" key="4">
    <source>
        <dbReference type="Proteomes" id="UP000321436"/>
    </source>
</evidence>
<dbReference type="GO" id="GO:0016757">
    <property type="term" value="F:glycosyltransferase activity"/>
    <property type="evidence" value="ECO:0007669"/>
    <property type="project" value="TreeGrafter"/>
</dbReference>
<dbReference type="Pfam" id="PF13692">
    <property type="entry name" value="Glyco_trans_1_4"/>
    <property type="match status" value="1"/>
</dbReference>
<dbReference type="GO" id="GO:0009103">
    <property type="term" value="P:lipopolysaccharide biosynthetic process"/>
    <property type="evidence" value="ECO:0007669"/>
    <property type="project" value="TreeGrafter"/>
</dbReference>
<dbReference type="SUPFAM" id="SSF53756">
    <property type="entry name" value="UDP-Glycosyltransferase/glycogen phosphorylase"/>
    <property type="match status" value="1"/>
</dbReference>
<name>A0A512RDX8_9BACT</name>
<evidence type="ECO:0000256" key="1">
    <source>
        <dbReference type="ARBA" id="ARBA00022679"/>
    </source>
</evidence>
<comment type="caution">
    <text evidence="3">The sequence shown here is derived from an EMBL/GenBank/DDBJ whole genome shotgun (WGS) entry which is preliminary data.</text>
</comment>
<feature type="domain" description="Glycosyltransferase subfamily 4-like N-terminal" evidence="2">
    <location>
        <begin position="17"/>
        <end position="174"/>
    </location>
</feature>
<dbReference type="Proteomes" id="UP000321436">
    <property type="component" value="Unassembled WGS sequence"/>
</dbReference>
<reference evidence="3 4" key="1">
    <citation type="submission" date="2019-07" db="EMBL/GenBank/DDBJ databases">
        <title>Whole genome shotgun sequence of Chitinophaga cymbidii NBRC 109752.</title>
        <authorList>
            <person name="Hosoyama A."/>
            <person name="Uohara A."/>
            <person name="Ohji S."/>
            <person name="Ichikawa N."/>
        </authorList>
    </citation>
    <scope>NUCLEOTIDE SEQUENCE [LARGE SCALE GENOMIC DNA]</scope>
    <source>
        <strain evidence="3 4">NBRC 109752</strain>
    </source>
</reference>
<dbReference type="Pfam" id="PF13439">
    <property type="entry name" value="Glyco_transf_4"/>
    <property type="match status" value="1"/>
</dbReference>
<dbReference type="PANTHER" id="PTHR46401">
    <property type="entry name" value="GLYCOSYLTRANSFERASE WBBK-RELATED"/>
    <property type="match status" value="1"/>
</dbReference>
<keyword evidence="1" id="KW-0808">Transferase</keyword>
<organism evidence="3 4">
    <name type="scientific">Chitinophaga cymbidii</name>
    <dbReference type="NCBI Taxonomy" id="1096750"/>
    <lineage>
        <taxon>Bacteria</taxon>
        <taxon>Pseudomonadati</taxon>
        <taxon>Bacteroidota</taxon>
        <taxon>Chitinophagia</taxon>
        <taxon>Chitinophagales</taxon>
        <taxon>Chitinophagaceae</taxon>
        <taxon>Chitinophaga</taxon>
    </lineage>
</organism>
<protein>
    <recommendedName>
        <fullName evidence="2">Glycosyltransferase subfamily 4-like N-terminal domain-containing protein</fullName>
    </recommendedName>
</protein>
<dbReference type="CDD" id="cd03801">
    <property type="entry name" value="GT4_PimA-like"/>
    <property type="match status" value="1"/>
</dbReference>
<keyword evidence="4" id="KW-1185">Reference proteome</keyword>
<dbReference type="EMBL" id="BKAU01000001">
    <property type="protein sequence ID" value="GEP93903.1"/>
    <property type="molecule type" value="Genomic_DNA"/>
</dbReference>
<accession>A0A512RDX8</accession>